<dbReference type="Pfam" id="PF04516">
    <property type="entry name" value="CP2"/>
    <property type="match status" value="1"/>
</dbReference>
<keyword evidence="1" id="KW-0539">Nucleus</keyword>
<dbReference type="PANTHER" id="PTHR11037">
    <property type="entry name" value="TRANSCRIPTION FACTOR CP2"/>
    <property type="match status" value="1"/>
</dbReference>
<dbReference type="GO" id="GO:0001228">
    <property type="term" value="F:DNA-binding transcription activator activity, RNA polymerase II-specific"/>
    <property type="evidence" value="ECO:0007669"/>
    <property type="project" value="TreeGrafter"/>
</dbReference>
<evidence type="ECO:0000256" key="1">
    <source>
        <dbReference type="PROSITE-ProRule" id="PRU01313"/>
    </source>
</evidence>
<evidence type="ECO:0000313" key="5">
    <source>
        <dbReference type="Proteomes" id="UP000663845"/>
    </source>
</evidence>
<dbReference type="AlphaFoldDB" id="A0A814CS33"/>
<dbReference type="Proteomes" id="UP000663844">
    <property type="component" value="Unassembled WGS sequence"/>
</dbReference>
<dbReference type="PANTHER" id="PTHR11037:SF21">
    <property type="entry name" value="GEMINI, ISOFORM C"/>
    <property type="match status" value="1"/>
</dbReference>
<comment type="subcellular location">
    <subcellularLocation>
        <location evidence="1">Nucleus</location>
    </subcellularLocation>
</comment>
<reference evidence="3" key="1">
    <citation type="submission" date="2021-02" db="EMBL/GenBank/DDBJ databases">
        <authorList>
            <person name="Nowell W R."/>
        </authorList>
    </citation>
    <scope>NUCLEOTIDE SEQUENCE</scope>
</reference>
<dbReference type="GO" id="GO:0000978">
    <property type="term" value="F:RNA polymerase II cis-regulatory region sequence-specific DNA binding"/>
    <property type="evidence" value="ECO:0007669"/>
    <property type="project" value="TreeGrafter"/>
</dbReference>
<organism evidence="3 5">
    <name type="scientific">Adineta steineri</name>
    <dbReference type="NCBI Taxonomy" id="433720"/>
    <lineage>
        <taxon>Eukaryota</taxon>
        <taxon>Metazoa</taxon>
        <taxon>Spiralia</taxon>
        <taxon>Gnathifera</taxon>
        <taxon>Rotifera</taxon>
        <taxon>Eurotatoria</taxon>
        <taxon>Bdelloidea</taxon>
        <taxon>Adinetida</taxon>
        <taxon>Adinetidae</taxon>
        <taxon>Adineta</taxon>
    </lineage>
</organism>
<dbReference type="Proteomes" id="UP000663845">
    <property type="component" value="Unassembled WGS sequence"/>
</dbReference>
<evidence type="ECO:0000313" key="3">
    <source>
        <dbReference type="EMBL" id="CAF0946123.1"/>
    </source>
</evidence>
<dbReference type="InterPro" id="IPR040167">
    <property type="entry name" value="TF_CP2-like"/>
</dbReference>
<dbReference type="InterPro" id="IPR007604">
    <property type="entry name" value="CP2"/>
</dbReference>
<comment type="caution">
    <text evidence="3">The sequence shown here is derived from an EMBL/GenBank/DDBJ whole genome shotgun (WGS) entry which is preliminary data.</text>
</comment>
<dbReference type="GO" id="GO:0005634">
    <property type="term" value="C:nucleus"/>
    <property type="evidence" value="ECO:0007669"/>
    <property type="project" value="UniProtKB-SubCell"/>
</dbReference>
<sequence length="354" mass="41053">MLNNSIEHFTSDKLFLTNNENIFDNVSTNMDVNNNNINSFAHYLTNSNDHHSNSNRSSSSKSSEFRFILNALPSSSTKINEETTTYLNQGQPYEIKFHTNKNSIEHISSTYRSVLRLCFWDKILQNQEYDLMQKWLNKYHLSSLFDIDMNLTYGILSIIRSKQIPNAIEIIWDGSSLPTTSLFIRFKCTSTDFAQKRHGGEKGIPLRIQIDTYHDIDIDNIKHLYSCCCKIQLFRLKGAQRKNKVDKIRIEKLNPEQRRQYQTTLEYSILQPCFVSSLYSMNLLTLSHSPDDLFDVCTTSNTEDNLSIQKNELDAKEYKDEDINRKKSLESLSSIETLSLSNGKYKISETITLK</sequence>
<dbReference type="PROSITE" id="PS51968">
    <property type="entry name" value="GRH_CP2_DB"/>
    <property type="match status" value="1"/>
</dbReference>
<keyword evidence="1" id="KW-0238">DNA-binding</keyword>
<dbReference type="EMBL" id="CAJOAZ010012336">
    <property type="protein sequence ID" value="CAF4250763.1"/>
    <property type="molecule type" value="Genomic_DNA"/>
</dbReference>
<feature type="domain" description="Grh/CP2 DB" evidence="2">
    <location>
        <begin position="60"/>
        <end position="295"/>
    </location>
</feature>
<name>A0A814CS33_9BILA</name>
<protein>
    <recommendedName>
        <fullName evidence="2">Grh/CP2 DB domain-containing protein</fullName>
    </recommendedName>
</protein>
<gene>
    <name evidence="3" type="ORF">JYZ213_LOCUS13022</name>
    <name evidence="4" type="ORF">OXD698_LOCUS43421</name>
</gene>
<accession>A0A814CS33</accession>
<dbReference type="EMBL" id="CAJNOG010000103">
    <property type="protein sequence ID" value="CAF0946123.1"/>
    <property type="molecule type" value="Genomic_DNA"/>
</dbReference>
<proteinExistence type="predicted"/>
<evidence type="ECO:0000313" key="4">
    <source>
        <dbReference type="EMBL" id="CAF4250763.1"/>
    </source>
</evidence>
<evidence type="ECO:0000259" key="2">
    <source>
        <dbReference type="PROSITE" id="PS51968"/>
    </source>
</evidence>